<comment type="caution">
    <text evidence="2">The sequence shown here is derived from an EMBL/GenBank/DDBJ whole genome shotgun (WGS) entry which is preliminary data.</text>
</comment>
<dbReference type="PANTHER" id="PTHR47165:SF4">
    <property type="entry name" value="OS03G0429900 PROTEIN"/>
    <property type="match status" value="1"/>
</dbReference>
<dbReference type="Proteomes" id="UP000467841">
    <property type="component" value="Unassembled WGS sequence"/>
</dbReference>
<dbReference type="InterPro" id="IPR003871">
    <property type="entry name" value="RFA1B/D_OB_1st"/>
</dbReference>
<dbReference type="Pfam" id="PF02721">
    <property type="entry name" value="DUF223"/>
    <property type="match status" value="2"/>
</dbReference>
<accession>A0A6D2LF17</accession>
<keyword evidence="3" id="KW-1185">Reference proteome</keyword>
<dbReference type="CDD" id="cd04481">
    <property type="entry name" value="RPA1_DBD_B_like"/>
    <property type="match status" value="1"/>
</dbReference>
<sequence>MWDTLEADVGEGLSFLFVDETGTKMHAFVEQSNQRKRFKRCLHEGEWKILTGFSVVMVNTEIRLTEARNKIALTSNTSVTPAEDSDAWIPLDIVPYDYVSNFWNDERTSFPRDFLGFILEVRETMLREDVSIPRNPLNDDPKTTNTIDFTLQDNDGDQIQCRVKGALASKFKRFWLYYGKIETIVCLLTDWRVLEDADPAHIESEEGISRFEFNPIGFDEVDHFTEIMCSSSQDSSKEEVEEMEFDYFNGCRTDNKNVENGEGLSFLVVDDEGTRIHAFVQHFADAKRFKRLLQQGDWFTITGFSVVIVRNEIRMTKQRKEIVLKRNTEVGVSELFNGFIPLDLVPFQDVKNGTVHDGTSYTRDFLGVISSVSDFGLTVDDSMPRNIHNYDPKTTGSIDFVLEDNE</sequence>
<reference evidence="2" key="1">
    <citation type="submission" date="2020-01" db="EMBL/GenBank/DDBJ databases">
        <authorList>
            <person name="Mishra B."/>
        </authorList>
    </citation>
    <scope>NUCLEOTIDE SEQUENCE [LARGE SCALE GENOMIC DNA]</scope>
</reference>
<dbReference type="PANTHER" id="PTHR47165">
    <property type="entry name" value="OS03G0429900 PROTEIN"/>
    <property type="match status" value="1"/>
</dbReference>
<dbReference type="Gene3D" id="2.40.50.140">
    <property type="entry name" value="Nucleic acid-binding proteins"/>
    <property type="match status" value="2"/>
</dbReference>
<name>A0A6D2LF17_9BRAS</name>
<evidence type="ECO:0000259" key="1">
    <source>
        <dbReference type="Pfam" id="PF02721"/>
    </source>
</evidence>
<dbReference type="SUPFAM" id="SSF50249">
    <property type="entry name" value="Nucleic acid-binding proteins"/>
    <property type="match status" value="1"/>
</dbReference>
<feature type="domain" description="Replication protein A 70 kDa DNA-binding subunit B/D first OB fold" evidence="1">
    <location>
        <begin position="2"/>
        <end position="81"/>
    </location>
</feature>
<evidence type="ECO:0000313" key="2">
    <source>
        <dbReference type="EMBL" id="CAA7058769.1"/>
    </source>
</evidence>
<dbReference type="AlphaFoldDB" id="A0A6D2LF17"/>
<dbReference type="CDD" id="cd04480">
    <property type="entry name" value="RPA1_DBD_A_like"/>
    <property type="match status" value="1"/>
</dbReference>
<organism evidence="2 3">
    <name type="scientific">Microthlaspi erraticum</name>
    <dbReference type="NCBI Taxonomy" id="1685480"/>
    <lineage>
        <taxon>Eukaryota</taxon>
        <taxon>Viridiplantae</taxon>
        <taxon>Streptophyta</taxon>
        <taxon>Embryophyta</taxon>
        <taxon>Tracheophyta</taxon>
        <taxon>Spermatophyta</taxon>
        <taxon>Magnoliopsida</taxon>
        <taxon>eudicotyledons</taxon>
        <taxon>Gunneridae</taxon>
        <taxon>Pentapetalae</taxon>
        <taxon>rosids</taxon>
        <taxon>malvids</taxon>
        <taxon>Brassicales</taxon>
        <taxon>Brassicaceae</taxon>
        <taxon>Coluteocarpeae</taxon>
        <taxon>Microthlaspi</taxon>
    </lineage>
</organism>
<evidence type="ECO:0000313" key="3">
    <source>
        <dbReference type="Proteomes" id="UP000467841"/>
    </source>
</evidence>
<dbReference type="OrthoDB" id="1931061at2759"/>
<gene>
    <name evidence="2" type="ORF">MERR_LOCUS46005</name>
</gene>
<proteinExistence type="predicted"/>
<feature type="domain" description="Replication protein A 70 kDa DNA-binding subunit B/D first OB fold" evidence="1">
    <location>
        <begin position="258"/>
        <end position="330"/>
    </location>
</feature>
<dbReference type="InterPro" id="IPR012340">
    <property type="entry name" value="NA-bd_OB-fold"/>
</dbReference>
<protein>
    <recommendedName>
        <fullName evidence="1">Replication protein A 70 kDa DNA-binding subunit B/D first OB fold domain-containing protein</fullName>
    </recommendedName>
</protein>
<dbReference type="EMBL" id="CACVBM020001737">
    <property type="protein sequence ID" value="CAA7058769.1"/>
    <property type="molecule type" value="Genomic_DNA"/>
</dbReference>